<sequence length="105" mass="11278">MGKKREHNTYRQLKKQYPDYLAAVQALGTAVRHAGPLDDAVVQLIQLGAAAAIRSEGAVHSHARRALEAGATPEQIRHALIALTSTIGFPTVVAAISWAEDVLEQ</sequence>
<dbReference type="Pfam" id="PF02627">
    <property type="entry name" value="CMD"/>
    <property type="match status" value="1"/>
</dbReference>
<dbReference type="PANTHER" id="PTHR33930">
    <property type="entry name" value="ALKYL HYDROPEROXIDE REDUCTASE AHPD"/>
    <property type="match status" value="1"/>
</dbReference>
<dbReference type="RefSeq" id="WP_064678190.1">
    <property type="nucleotide sequence ID" value="NZ_CP014870.1"/>
</dbReference>
<dbReference type="PANTHER" id="PTHR33930:SF2">
    <property type="entry name" value="BLR3452 PROTEIN"/>
    <property type="match status" value="1"/>
</dbReference>
<dbReference type="STRING" id="1853130.PMA3_16605"/>
<gene>
    <name evidence="2" type="ORF">PMA3_16605</name>
</gene>
<dbReference type="GO" id="GO:0051920">
    <property type="term" value="F:peroxiredoxin activity"/>
    <property type="evidence" value="ECO:0007669"/>
    <property type="project" value="InterPro"/>
</dbReference>
<organism evidence="2 3">
    <name type="scientific">Pseudomonas silesiensis</name>
    <dbReference type="NCBI Taxonomy" id="1853130"/>
    <lineage>
        <taxon>Bacteria</taxon>
        <taxon>Pseudomonadati</taxon>
        <taxon>Pseudomonadota</taxon>
        <taxon>Gammaproteobacteria</taxon>
        <taxon>Pseudomonadales</taxon>
        <taxon>Pseudomonadaceae</taxon>
        <taxon>Pseudomonas</taxon>
    </lineage>
</organism>
<evidence type="ECO:0000313" key="3">
    <source>
        <dbReference type="Proteomes" id="UP000078354"/>
    </source>
</evidence>
<dbReference type="InterPro" id="IPR029032">
    <property type="entry name" value="AhpD-like"/>
</dbReference>
<dbReference type="KEGG" id="psil:PMA3_16605"/>
<evidence type="ECO:0000259" key="1">
    <source>
        <dbReference type="Pfam" id="PF02627"/>
    </source>
</evidence>
<dbReference type="Proteomes" id="UP000078354">
    <property type="component" value="Chromosome"/>
</dbReference>
<dbReference type="SUPFAM" id="SSF69118">
    <property type="entry name" value="AhpD-like"/>
    <property type="match status" value="1"/>
</dbReference>
<feature type="domain" description="Carboxymuconolactone decarboxylase-like" evidence="1">
    <location>
        <begin position="18"/>
        <end position="101"/>
    </location>
</feature>
<dbReference type="InterPro" id="IPR003779">
    <property type="entry name" value="CMD-like"/>
</dbReference>
<accession>A0A191YUX7</accession>
<reference evidence="2 3" key="1">
    <citation type="journal article" date="2018" name="Syst. Appl. Microbiol.">
        <title>Pseudomonas silesiensis sp. nov. strain A3T isolated from a biological pesticide sewage treatment plant and analysis of the complete genome sequence.</title>
        <authorList>
            <person name="Kaminski M.A."/>
            <person name="Furmanczyk E.M."/>
            <person name="Sobczak A."/>
            <person name="Dziembowski A."/>
            <person name="Lipinski L."/>
        </authorList>
    </citation>
    <scope>NUCLEOTIDE SEQUENCE [LARGE SCALE GENOMIC DNA]</scope>
    <source>
        <strain evidence="2 3">A3</strain>
    </source>
</reference>
<keyword evidence="3" id="KW-1185">Reference proteome</keyword>
<name>A0A191YUX7_9PSED</name>
<proteinExistence type="predicted"/>
<dbReference type="AlphaFoldDB" id="A0A191YUX7"/>
<dbReference type="OrthoDB" id="425264at2"/>
<dbReference type="Gene3D" id="1.20.1290.10">
    <property type="entry name" value="AhpD-like"/>
    <property type="match status" value="1"/>
</dbReference>
<protein>
    <submittedName>
        <fullName evidence="2">Alkylhydroperoxidase</fullName>
    </submittedName>
</protein>
<evidence type="ECO:0000313" key="2">
    <source>
        <dbReference type="EMBL" id="ANJ56680.1"/>
    </source>
</evidence>
<dbReference type="EMBL" id="CP014870">
    <property type="protein sequence ID" value="ANJ56680.1"/>
    <property type="molecule type" value="Genomic_DNA"/>
</dbReference>